<sequence length="146" mass="16252">MTVLVLDNPDMLAKAALAFAGTNGQLTADADRPHRTRFHYGFNKHTLDAPDIDMLKRHAAYIKGHPGMQVRIHGHADNFGSAEYNRFLARLRANAVARLLIQEGVSQSSILLATWGSDRPLTRPEDHAANRRVELEYLSLDVARAL</sequence>
<dbReference type="InterPro" id="IPR036737">
    <property type="entry name" value="OmpA-like_sf"/>
</dbReference>
<keyword evidence="7" id="KW-0449">Lipoprotein</keyword>
<comment type="subcellular location">
    <subcellularLocation>
        <location evidence="1">Cell outer membrane</location>
    </subcellularLocation>
</comment>
<evidence type="ECO:0000256" key="1">
    <source>
        <dbReference type="ARBA" id="ARBA00004442"/>
    </source>
</evidence>
<dbReference type="CDD" id="cd07185">
    <property type="entry name" value="OmpA_C-like"/>
    <property type="match status" value="1"/>
</dbReference>
<feature type="domain" description="OmpA-like" evidence="5">
    <location>
        <begin position="27"/>
        <end position="141"/>
    </location>
</feature>
<dbReference type="InterPro" id="IPR006664">
    <property type="entry name" value="OMP_bac"/>
</dbReference>
<keyword evidence="9" id="KW-1185">Reference proteome</keyword>
<evidence type="ECO:0000313" key="9">
    <source>
        <dbReference type="Proteomes" id="UP000253065"/>
    </source>
</evidence>
<dbReference type="AlphaFoldDB" id="A0A368V721"/>
<reference evidence="7 8" key="1">
    <citation type="submission" date="2018-07" db="EMBL/GenBank/DDBJ databases">
        <title>Freshwater and sediment microbial communities from various areas in North America, analyzing microbe dynamics in response to fracking.</title>
        <authorList>
            <person name="Lamendella R."/>
        </authorList>
    </citation>
    <scope>NUCLEOTIDE SEQUENCE [LARGE SCALE GENOMIC DNA]</scope>
    <source>
        <strain evidence="7 8">114E</strain>
        <strain evidence="6 9">114E_o</strain>
    </source>
</reference>
<dbReference type="Pfam" id="PF00691">
    <property type="entry name" value="OmpA"/>
    <property type="match status" value="1"/>
</dbReference>
<dbReference type="PANTHER" id="PTHR30329:SF21">
    <property type="entry name" value="LIPOPROTEIN YIAD-RELATED"/>
    <property type="match status" value="1"/>
</dbReference>
<dbReference type="EMBL" id="QPJB01000002">
    <property type="protein sequence ID" value="RCW36889.1"/>
    <property type="molecule type" value="Genomic_DNA"/>
</dbReference>
<dbReference type="InterPro" id="IPR050330">
    <property type="entry name" value="Bact_OuterMem_StrucFunc"/>
</dbReference>
<protein>
    <submittedName>
        <fullName evidence="7">Peptidoglycan-associated lipoprotein</fullName>
    </submittedName>
</protein>
<dbReference type="Proteomes" id="UP000253065">
    <property type="component" value="Unassembled WGS sequence"/>
</dbReference>
<evidence type="ECO:0000313" key="8">
    <source>
        <dbReference type="Proteomes" id="UP000252795"/>
    </source>
</evidence>
<comment type="caution">
    <text evidence="7">The sequence shown here is derived from an EMBL/GenBank/DDBJ whole genome shotgun (WGS) entry which is preliminary data.</text>
</comment>
<dbReference type="EMBL" id="QNSA01000002">
    <property type="protein sequence ID" value="RBP76016.1"/>
    <property type="molecule type" value="Genomic_DNA"/>
</dbReference>
<dbReference type="PRINTS" id="PR01021">
    <property type="entry name" value="OMPADOMAIN"/>
</dbReference>
<evidence type="ECO:0000259" key="5">
    <source>
        <dbReference type="PROSITE" id="PS51123"/>
    </source>
</evidence>
<organism evidence="7 8">
    <name type="scientific">Marinobacter nauticus</name>
    <name type="common">Marinobacter hydrocarbonoclasticus</name>
    <name type="synonym">Marinobacter aquaeolei</name>
    <dbReference type="NCBI Taxonomy" id="2743"/>
    <lineage>
        <taxon>Bacteria</taxon>
        <taxon>Pseudomonadati</taxon>
        <taxon>Pseudomonadota</taxon>
        <taxon>Gammaproteobacteria</taxon>
        <taxon>Pseudomonadales</taxon>
        <taxon>Marinobacteraceae</taxon>
        <taxon>Marinobacter</taxon>
    </lineage>
</organism>
<dbReference type="Gene3D" id="3.30.1330.60">
    <property type="entry name" value="OmpA-like domain"/>
    <property type="match status" value="1"/>
</dbReference>
<dbReference type="RefSeq" id="WP_113879087.1">
    <property type="nucleotide sequence ID" value="NZ_QNSA01000002.1"/>
</dbReference>
<evidence type="ECO:0000256" key="2">
    <source>
        <dbReference type="ARBA" id="ARBA00023136"/>
    </source>
</evidence>
<dbReference type="PANTHER" id="PTHR30329">
    <property type="entry name" value="STATOR ELEMENT OF FLAGELLAR MOTOR COMPLEX"/>
    <property type="match status" value="1"/>
</dbReference>
<dbReference type="GO" id="GO:0009279">
    <property type="term" value="C:cell outer membrane"/>
    <property type="evidence" value="ECO:0007669"/>
    <property type="project" value="UniProtKB-SubCell"/>
</dbReference>
<name>A0A368V721_MARNT</name>
<keyword evidence="3" id="KW-0998">Cell outer membrane</keyword>
<dbReference type="Proteomes" id="UP000252795">
    <property type="component" value="Unassembled WGS sequence"/>
</dbReference>
<dbReference type="SUPFAM" id="SSF103088">
    <property type="entry name" value="OmpA-like"/>
    <property type="match status" value="1"/>
</dbReference>
<proteinExistence type="predicted"/>
<dbReference type="PROSITE" id="PS51123">
    <property type="entry name" value="OMPA_2"/>
    <property type="match status" value="1"/>
</dbReference>
<evidence type="ECO:0000256" key="4">
    <source>
        <dbReference type="PROSITE-ProRule" id="PRU00473"/>
    </source>
</evidence>
<keyword evidence="2 4" id="KW-0472">Membrane</keyword>
<evidence type="ECO:0000313" key="6">
    <source>
        <dbReference type="EMBL" id="RBP76016.1"/>
    </source>
</evidence>
<gene>
    <name evidence="7" type="ORF">DET51_10235</name>
    <name evidence="6" type="ORF">DET64_10235</name>
</gene>
<evidence type="ECO:0000256" key="3">
    <source>
        <dbReference type="ARBA" id="ARBA00023237"/>
    </source>
</evidence>
<dbReference type="InterPro" id="IPR006665">
    <property type="entry name" value="OmpA-like"/>
</dbReference>
<evidence type="ECO:0000313" key="7">
    <source>
        <dbReference type="EMBL" id="RCW36889.1"/>
    </source>
</evidence>
<accession>A0A368V721</accession>